<evidence type="ECO:0008006" key="6">
    <source>
        <dbReference type="Google" id="ProtNLM"/>
    </source>
</evidence>
<dbReference type="Pfam" id="PF00023">
    <property type="entry name" value="Ank"/>
    <property type="match status" value="1"/>
</dbReference>
<keyword evidence="2 3" id="KW-0040">ANK repeat</keyword>
<proteinExistence type="predicted"/>
<evidence type="ECO:0000256" key="3">
    <source>
        <dbReference type="PROSITE-ProRule" id="PRU00023"/>
    </source>
</evidence>
<name>A0A9P6LMG0_9PEZI</name>
<dbReference type="SUPFAM" id="SSF48403">
    <property type="entry name" value="Ankyrin repeat"/>
    <property type="match status" value="1"/>
</dbReference>
<dbReference type="OrthoDB" id="341259at2759"/>
<dbReference type="InterPro" id="IPR036770">
    <property type="entry name" value="Ankyrin_rpt-contain_sf"/>
</dbReference>
<evidence type="ECO:0000256" key="1">
    <source>
        <dbReference type="ARBA" id="ARBA00022737"/>
    </source>
</evidence>
<accession>A0A9P6LMG0</accession>
<dbReference type="PROSITE" id="PS50088">
    <property type="entry name" value="ANK_REPEAT"/>
    <property type="match status" value="2"/>
</dbReference>
<dbReference type="Pfam" id="PF13637">
    <property type="entry name" value="Ank_4"/>
    <property type="match status" value="2"/>
</dbReference>
<keyword evidence="5" id="KW-1185">Reference proteome</keyword>
<keyword evidence="1" id="KW-0677">Repeat</keyword>
<evidence type="ECO:0000256" key="2">
    <source>
        <dbReference type="ARBA" id="ARBA00023043"/>
    </source>
</evidence>
<gene>
    <name evidence="4" type="ORF">CkaCkLH20_03688</name>
</gene>
<comment type="caution">
    <text evidence="4">The sequence shown here is derived from an EMBL/GenBank/DDBJ whole genome shotgun (WGS) entry which is preliminary data.</text>
</comment>
<dbReference type="InterPro" id="IPR002110">
    <property type="entry name" value="Ankyrin_rpt"/>
</dbReference>
<evidence type="ECO:0000313" key="5">
    <source>
        <dbReference type="Proteomes" id="UP000781932"/>
    </source>
</evidence>
<dbReference type="Proteomes" id="UP000781932">
    <property type="component" value="Unassembled WGS sequence"/>
</dbReference>
<dbReference type="Gene3D" id="1.25.40.20">
    <property type="entry name" value="Ankyrin repeat-containing domain"/>
    <property type="match status" value="2"/>
</dbReference>
<reference evidence="4" key="1">
    <citation type="submission" date="2020-03" db="EMBL/GenBank/DDBJ databases">
        <authorList>
            <person name="He L."/>
        </authorList>
    </citation>
    <scope>NUCLEOTIDE SEQUENCE</scope>
    <source>
        <strain evidence="4">CkLH20</strain>
    </source>
</reference>
<reference evidence="4" key="2">
    <citation type="submission" date="2020-11" db="EMBL/GenBank/DDBJ databases">
        <title>Whole genome sequencing of Colletotrichum sp.</title>
        <authorList>
            <person name="Li H."/>
        </authorList>
    </citation>
    <scope>NUCLEOTIDE SEQUENCE</scope>
    <source>
        <strain evidence="4">CkLH20</strain>
    </source>
</reference>
<dbReference type="PROSITE" id="PS50297">
    <property type="entry name" value="ANK_REP_REGION"/>
    <property type="match status" value="1"/>
</dbReference>
<dbReference type="EMBL" id="JAATWM020000009">
    <property type="protein sequence ID" value="KAF9878788.1"/>
    <property type="molecule type" value="Genomic_DNA"/>
</dbReference>
<organism evidence="4 5">
    <name type="scientific">Colletotrichum karsti</name>
    <dbReference type="NCBI Taxonomy" id="1095194"/>
    <lineage>
        <taxon>Eukaryota</taxon>
        <taxon>Fungi</taxon>
        <taxon>Dikarya</taxon>
        <taxon>Ascomycota</taxon>
        <taxon>Pezizomycotina</taxon>
        <taxon>Sordariomycetes</taxon>
        <taxon>Hypocreomycetidae</taxon>
        <taxon>Glomerellales</taxon>
        <taxon>Glomerellaceae</taxon>
        <taxon>Colletotrichum</taxon>
        <taxon>Colletotrichum boninense species complex</taxon>
    </lineage>
</organism>
<dbReference type="GeneID" id="62159481"/>
<evidence type="ECO:0000313" key="4">
    <source>
        <dbReference type="EMBL" id="KAF9878788.1"/>
    </source>
</evidence>
<feature type="repeat" description="ANK" evidence="3">
    <location>
        <begin position="165"/>
        <end position="193"/>
    </location>
</feature>
<protein>
    <recommendedName>
        <fullName evidence="6">Ankyrin repeat protein</fullName>
    </recommendedName>
</protein>
<sequence>MSGKHLATMTGASEGVKRSAIGSLPVDLLLIIMDELLDSYKEDIELGYFAPEIAEGRQDECTFARFDVWKGLVRLASTCRALYNAITPAIYRKDVKLNHASALLLSVKNGNISAVVKSLDQGANVNQNDYTEVVRYQGECPLHDHESARWRMKYCVWTVREMVRLNISPLVWAVFYRDTETTKLLLERGADVNGFLDLPRDKMYHLGAFMPCGDRRFLCPSVRSLFRQLDSKLGDAPGGLEIPPNITRCLDPSLRTGGNALYCALLNRSRADGHYFDRGKREPWAPIAKLLVEAGADLVTLKSIGLHALHQICGNLNLDMAGYILKRGVDPNVRDHLGNTALHYVALNYRHGYHDRRGDCPSLLVRLLQDYGADVNAVNKGGYTPLHYCFMFELHDNFEAALALCKAGARIPSGFVGRLYRIRIEVSSFYFRDLIDQTIVLANQAEEFTGRTVIASPDGVNEDLTRAHHVLFYWLWRRILATTYIATGDDEDDVETWTPYDWAVYWHAQHRLVYGT</sequence>
<dbReference type="AlphaFoldDB" id="A0A9P6LMG0"/>
<feature type="repeat" description="ANK" evidence="3">
    <location>
        <begin position="337"/>
        <end position="380"/>
    </location>
</feature>
<dbReference type="RefSeq" id="XP_038748249.1">
    <property type="nucleotide sequence ID" value="XM_038886407.1"/>
</dbReference>
<dbReference type="PANTHER" id="PTHR24126">
    <property type="entry name" value="ANKYRIN REPEAT, PH AND SEC7 DOMAIN CONTAINING PROTEIN SECG-RELATED"/>
    <property type="match status" value="1"/>
</dbReference>
<dbReference type="SMART" id="SM00248">
    <property type="entry name" value="ANK"/>
    <property type="match status" value="5"/>
</dbReference>
<dbReference type="PANTHER" id="PTHR24126:SF14">
    <property type="entry name" value="ANK_REP_REGION DOMAIN-CONTAINING PROTEIN"/>
    <property type="match status" value="1"/>
</dbReference>